<dbReference type="PANTHER" id="PTHR10695:SF46">
    <property type="entry name" value="BIFUNCTIONAL COENZYME A SYNTHASE-RELATED"/>
    <property type="match status" value="1"/>
</dbReference>
<evidence type="ECO:0000256" key="2">
    <source>
        <dbReference type="ARBA" id="ARBA00022840"/>
    </source>
</evidence>
<comment type="pathway">
    <text evidence="3">Cofactor biosynthesis; coenzyme A biosynthesis; CoA from (R)-pantothenate: step 5/5.</text>
</comment>
<dbReference type="Proteomes" id="UP000664218">
    <property type="component" value="Unassembled WGS sequence"/>
</dbReference>
<dbReference type="EC" id="2.7.1.24" evidence="3 4"/>
<dbReference type="InterPro" id="IPR027417">
    <property type="entry name" value="P-loop_NTPase"/>
</dbReference>
<dbReference type="InterPro" id="IPR001977">
    <property type="entry name" value="Depp_CoAkinase"/>
</dbReference>
<dbReference type="HAMAP" id="MF_00376">
    <property type="entry name" value="Dephospho_CoA_kinase"/>
    <property type="match status" value="1"/>
</dbReference>
<dbReference type="Gene3D" id="3.40.50.300">
    <property type="entry name" value="P-loop containing nucleotide triphosphate hydrolases"/>
    <property type="match status" value="1"/>
</dbReference>
<evidence type="ECO:0000256" key="3">
    <source>
        <dbReference type="HAMAP-Rule" id="MF_00376"/>
    </source>
</evidence>
<accession>A0A939H4Q3</accession>
<dbReference type="GO" id="GO:0005524">
    <property type="term" value="F:ATP binding"/>
    <property type="evidence" value="ECO:0007669"/>
    <property type="project" value="UniProtKB-UniRule"/>
</dbReference>
<dbReference type="CDD" id="cd02022">
    <property type="entry name" value="DPCK"/>
    <property type="match status" value="1"/>
</dbReference>
<dbReference type="EMBL" id="JAFNJU010000002">
    <property type="protein sequence ID" value="MBO1264129.1"/>
    <property type="molecule type" value="Genomic_DNA"/>
</dbReference>
<keyword evidence="1 3" id="KW-0547">Nucleotide-binding</keyword>
<keyword evidence="3 5" id="KW-0808">Transferase</keyword>
<evidence type="ECO:0000256" key="4">
    <source>
        <dbReference type="NCBIfam" id="TIGR00152"/>
    </source>
</evidence>
<dbReference type="SUPFAM" id="SSF52540">
    <property type="entry name" value="P-loop containing nucleoside triphosphate hydrolases"/>
    <property type="match status" value="1"/>
</dbReference>
<keyword evidence="3 5" id="KW-0418">Kinase</keyword>
<dbReference type="GO" id="GO:0015937">
    <property type="term" value="P:coenzyme A biosynthetic process"/>
    <property type="evidence" value="ECO:0007669"/>
    <property type="project" value="UniProtKB-UniRule"/>
</dbReference>
<keyword evidence="3" id="KW-0963">Cytoplasm</keyword>
<dbReference type="NCBIfam" id="TIGR00152">
    <property type="entry name" value="dephospho-CoA kinase"/>
    <property type="match status" value="1"/>
</dbReference>
<comment type="catalytic activity">
    <reaction evidence="3">
        <text>3'-dephospho-CoA + ATP = ADP + CoA + H(+)</text>
        <dbReference type="Rhea" id="RHEA:18245"/>
        <dbReference type="ChEBI" id="CHEBI:15378"/>
        <dbReference type="ChEBI" id="CHEBI:30616"/>
        <dbReference type="ChEBI" id="CHEBI:57287"/>
        <dbReference type="ChEBI" id="CHEBI:57328"/>
        <dbReference type="ChEBI" id="CHEBI:456216"/>
        <dbReference type="EC" id="2.7.1.24"/>
    </reaction>
</comment>
<dbReference type="PANTHER" id="PTHR10695">
    <property type="entry name" value="DEPHOSPHO-COA KINASE-RELATED"/>
    <property type="match status" value="1"/>
</dbReference>
<proteinExistence type="inferred from homology"/>
<dbReference type="AlphaFoldDB" id="A0A939H4Q3"/>
<dbReference type="PROSITE" id="PS51219">
    <property type="entry name" value="DPCK"/>
    <property type="match status" value="1"/>
</dbReference>
<feature type="binding site" evidence="3">
    <location>
        <begin position="11"/>
        <end position="16"/>
    </location>
    <ligand>
        <name>ATP</name>
        <dbReference type="ChEBI" id="CHEBI:30616"/>
    </ligand>
</feature>
<keyword evidence="2 3" id="KW-0067">ATP-binding</keyword>
<dbReference type="Pfam" id="PF01121">
    <property type="entry name" value="CoaE"/>
    <property type="match status" value="1"/>
</dbReference>
<name>A0A939H4Q3_9CLOT</name>
<dbReference type="GO" id="GO:0005737">
    <property type="term" value="C:cytoplasm"/>
    <property type="evidence" value="ECO:0007669"/>
    <property type="project" value="UniProtKB-SubCell"/>
</dbReference>
<protein>
    <recommendedName>
        <fullName evidence="3 4">Dephospho-CoA kinase</fullName>
        <ecNumber evidence="3 4">2.7.1.24</ecNumber>
    </recommendedName>
    <alternativeName>
        <fullName evidence="3">Dephosphocoenzyme A kinase</fullName>
    </alternativeName>
</protein>
<evidence type="ECO:0000313" key="6">
    <source>
        <dbReference type="Proteomes" id="UP000664218"/>
    </source>
</evidence>
<keyword evidence="3" id="KW-0173">Coenzyme A biosynthesis</keyword>
<sequence>MVKIGLTGGIATGKTTISKYLSSLGIPVIDADLIAREVLTIYPEILEYLRKTYGDRVFSGGKLDRRALGRILFQDKEALSSYLQVIMPRIRQEIEKRLEKSEEECIVLDAPLLFEEGFQKDVDLTITVYAQERVQLQRLKERDGFTEEEARRRISAQMDLKEKMDRSTYVLNNSGALEDTIRDLHAILDKIGIKYGKKEREKKKRDPWT</sequence>
<keyword evidence="6" id="KW-1185">Reference proteome</keyword>
<evidence type="ECO:0000256" key="1">
    <source>
        <dbReference type="ARBA" id="ARBA00022741"/>
    </source>
</evidence>
<dbReference type="GO" id="GO:0004140">
    <property type="term" value="F:dephospho-CoA kinase activity"/>
    <property type="evidence" value="ECO:0007669"/>
    <property type="project" value="UniProtKB-UniRule"/>
</dbReference>
<evidence type="ECO:0000313" key="5">
    <source>
        <dbReference type="EMBL" id="MBO1264129.1"/>
    </source>
</evidence>
<comment type="subcellular location">
    <subcellularLocation>
        <location evidence="3">Cytoplasm</location>
    </subcellularLocation>
</comment>
<dbReference type="RefSeq" id="WP_207598647.1">
    <property type="nucleotide sequence ID" value="NZ_JAFNJU010000002.1"/>
</dbReference>
<comment type="function">
    <text evidence="3">Catalyzes the phosphorylation of the 3'-hydroxyl group of dephosphocoenzyme A to form coenzyme A.</text>
</comment>
<gene>
    <name evidence="3" type="primary">coaE</name>
    <name evidence="5" type="ORF">J3A84_03605</name>
</gene>
<reference evidence="5" key="1">
    <citation type="submission" date="2021-03" db="EMBL/GenBank/DDBJ databases">
        <title>Proteiniclasticum marinus sp. nov., isolated from tidal flat sediment.</title>
        <authorList>
            <person name="Namirimu T."/>
            <person name="Yang J.-A."/>
            <person name="Yang S.-H."/>
            <person name="Kim Y.-J."/>
            <person name="Kwon K.K."/>
        </authorList>
    </citation>
    <scope>NUCLEOTIDE SEQUENCE</scope>
    <source>
        <strain evidence="5">SCR006</strain>
    </source>
</reference>
<comment type="caution">
    <text evidence="5">The sequence shown here is derived from an EMBL/GenBank/DDBJ whole genome shotgun (WGS) entry which is preliminary data.</text>
</comment>
<comment type="similarity">
    <text evidence="3">Belongs to the CoaE family.</text>
</comment>
<organism evidence="5 6">
    <name type="scientific">Proteiniclasticum aestuarii</name>
    <dbReference type="NCBI Taxonomy" id="2817862"/>
    <lineage>
        <taxon>Bacteria</taxon>
        <taxon>Bacillati</taxon>
        <taxon>Bacillota</taxon>
        <taxon>Clostridia</taxon>
        <taxon>Eubacteriales</taxon>
        <taxon>Clostridiaceae</taxon>
        <taxon>Proteiniclasticum</taxon>
    </lineage>
</organism>